<evidence type="ECO:0000313" key="16">
    <source>
        <dbReference type="Proteomes" id="UP000533017"/>
    </source>
</evidence>
<dbReference type="InterPro" id="IPR005719">
    <property type="entry name" value="Dihydroorotate_DH_2"/>
</dbReference>
<dbReference type="NCBIfam" id="NF003648">
    <property type="entry name" value="PRK05286.2-1"/>
    <property type="match status" value="1"/>
</dbReference>
<feature type="binding site" evidence="11">
    <location>
        <position position="91"/>
    </location>
    <ligand>
        <name>FMN</name>
        <dbReference type="ChEBI" id="CHEBI:58210"/>
    </ligand>
</feature>
<dbReference type="SUPFAM" id="SSF51395">
    <property type="entry name" value="FMN-linked oxidoreductases"/>
    <property type="match status" value="1"/>
</dbReference>
<keyword evidence="5 11" id="KW-0285">Flavoprotein</keyword>
<feature type="binding site" evidence="11">
    <location>
        <position position="341"/>
    </location>
    <ligand>
        <name>FMN</name>
        <dbReference type="ChEBI" id="CHEBI:58210"/>
    </ligand>
</feature>
<feature type="binding site" evidence="11">
    <location>
        <position position="71"/>
    </location>
    <ligand>
        <name>substrate</name>
    </ligand>
</feature>
<sequence length="408" mass="42725">MYELLYRRVLQHIPAETAHRLAFAAIRFAGAVPGMGAGMRRVLGPADPVLRVRALGMDLPGPLGLAAGFDKDAEGVDGLTALGFAYVEIGTVTDQPQPGNPRPRMFRLPADRALVNRMGFNNHGAAAAADRLRRRAESGRTGIRALSRRGTVNPRGTAGEIGPGGSRSAYVGVNIGKTKAVPEAEAVGDYEASARRLAPHADYLVVNVSSPNTPGLRDLQAVERLRPLLTAVRRTLDDVAREGDAGTPAAKRVPLLVKIAPDLSNADVDAVADLALDLGLDGIIATNTTIGREGLRTDASEVAGLGAGGLSGAPLKERALEVIRRLHARVGDRLVLVAVGGIENADDAWERILAGATLVQAYTGFIYGGPAWPRKVHRGIARRARAAGYGSVAEAVGTSGRPGPGPHR</sequence>
<comment type="subcellular location">
    <subcellularLocation>
        <location evidence="11">Cell membrane</location>
        <topology evidence="11">Peripheral membrane protein</topology>
    </subcellularLocation>
    <subcellularLocation>
        <location evidence="2">Membrane</location>
    </subcellularLocation>
</comment>
<dbReference type="Proteomes" id="UP000533017">
    <property type="component" value="Unassembled WGS sequence"/>
</dbReference>
<feature type="binding site" evidence="11">
    <location>
        <position position="258"/>
    </location>
    <ligand>
        <name>FMN</name>
        <dbReference type="ChEBI" id="CHEBI:58210"/>
    </ligand>
</feature>
<comment type="cofactor">
    <cofactor evidence="11">
        <name>FMN</name>
        <dbReference type="ChEBI" id="CHEBI:58210"/>
    </cofactor>
    <text evidence="11">Binds 1 FMN per subunit.</text>
</comment>
<dbReference type="RefSeq" id="WP_092883670.1">
    <property type="nucleotide sequence ID" value="NZ_FOOI01000007.1"/>
</dbReference>
<evidence type="ECO:0000256" key="4">
    <source>
        <dbReference type="ARBA" id="ARBA00005359"/>
    </source>
</evidence>
<dbReference type="InterPro" id="IPR005720">
    <property type="entry name" value="Dihydroorotate_DH_cat"/>
</dbReference>
<evidence type="ECO:0000256" key="7">
    <source>
        <dbReference type="ARBA" id="ARBA00022975"/>
    </source>
</evidence>
<evidence type="ECO:0000256" key="2">
    <source>
        <dbReference type="ARBA" id="ARBA00004370"/>
    </source>
</evidence>
<organism evidence="14 15">
    <name type="scientific">Actinopolymorpha cephalotaxi</name>
    <dbReference type="NCBI Taxonomy" id="504797"/>
    <lineage>
        <taxon>Bacteria</taxon>
        <taxon>Bacillati</taxon>
        <taxon>Actinomycetota</taxon>
        <taxon>Actinomycetes</taxon>
        <taxon>Propionibacteriales</taxon>
        <taxon>Actinopolymorphaceae</taxon>
        <taxon>Actinopolymorpha</taxon>
    </lineage>
</organism>
<name>A0A1I2TFP5_9ACTN</name>
<feature type="binding site" evidence="11">
    <location>
        <begin position="287"/>
        <end position="288"/>
    </location>
    <ligand>
        <name>substrate</name>
    </ligand>
</feature>
<dbReference type="GO" id="GO:0005737">
    <property type="term" value="C:cytoplasm"/>
    <property type="evidence" value="ECO:0007669"/>
    <property type="project" value="InterPro"/>
</dbReference>
<dbReference type="Proteomes" id="UP000199052">
    <property type="component" value="Unassembled WGS sequence"/>
</dbReference>
<keyword evidence="16" id="KW-1185">Reference proteome</keyword>
<evidence type="ECO:0000259" key="12">
    <source>
        <dbReference type="Pfam" id="PF01180"/>
    </source>
</evidence>
<comment type="subunit">
    <text evidence="11">Monomer.</text>
</comment>
<keyword evidence="9 11" id="KW-0472">Membrane</keyword>
<dbReference type="EMBL" id="JACBZA010000001">
    <property type="protein sequence ID" value="NYH83067.1"/>
    <property type="molecule type" value="Genomic_DNA"/>
</dbReference>
<reference evidence="13 16" key="2">
    <citation type="submission" date="2020-07" db="EMBL/GenBank/DDBJ databases">
        <title>Sequencing the genomes of 1000 actinobacteria strains.</title>
        <authorList>
            <person name="Klenk H.-P."/>
        </authorList>
    </citation>
    <scope>NUCLEOTIDE SEQUENCE [LARGE SCALE GENOMIC DNA]</scope>
    <source>
        <strain evidence="13 16">DSM 45117</strain>
    </source>
</reference>
<feature type="binding site" evidence="11">
    <location>
        <position position="212"/>
    </location>
    <ligand>
        <name>substrate</name>
    </ligand>
</feature>
<comment type="catalytic activity">
    <reaction evidence="10 11">
        <text>(S)-dihydroorotate + a quinone = orotate + a quinol</text>
        <dbReference type="Rhea" id="RHEA:30187"/>
        <dbReference type="ChEBI" id="CHEBI:24646"/>
        <dbReference type="ChEBI" id="CHEBI:30839"/>
        <dbReference type="ChEBI" id="CHEBI:30864"/>
        <dbReference type="ChEBI" id="CHEBI:132124"/>
        <dbReference type="EC" id="1.3.5.2"/>
    </reaction>
</comment>
<dbReference type="PANTHER" id="PTHR48109">
    <property type="entry name" value="DIHYDROOROTATE DEHYDROGENASE (QUINONE), MITOCHONDRIAL-RELATED"/>
    <property type="match status" value="1"/>
</dbReference>
<reference evidence="14 15" key="1">
    <citation type="submission" date="2016-10" db="EMBL/GenBank/DDBJ databases">
        <authorList>
            <person name="de Groot N.N."/>
        </authorList>
    </citation>
    <scope>NUCLEOTIDE SEQUENCE [LARGE SCALE GENOMIC DNA]</scope>
    <source>
        <strain evidence="14 15">CPCC 202808</strain>
    </source>
</reference>
<dbReference type="AlphaFoldDB" id="A0A1I2TFP5"/>
<feature type="domain" description="Dihydroorotate dehydrogenase catalytic" evidence="12">
    <location>
        <begin position="50"/>
        <end position="382"/>
    </location>
</feature>
<evidence type="ECO:0000313" key="14">
    <source>
        <dbReference type="EMBL" id="SFG63710.1"/>
    </source>
</evidence>
<gene>
    <name evidence="11" type="primary">pyrD</name>
    <name evidence="13" type="ORF">FHR37_001918</name>
    <name evidence="14" type="ORF">SAMN05421678_107173</name>
</gene>
<evidence type="ECO:0000256" key="5">
    <source>
        <dbReference type="ARBA" id="ARBA00022630"/>
    </source>
</evidence>
<evidence type="ECO:0000313" key="13">
    <source>
        <dbReference type="EMBL" id="NYH83067.1"/>
    </source>
</evidence>
<dbReference type="PROSITE" id="PS00911">
    <property type="entry name" value="DHODEHASE_1"/>
    <property type="match status" value="1"/>
</dbReference>
<dbReference type="GO" id="GO:0006207">
    <property type="term" value="P:'de novo' pyrimidine nucleobase biosynthetic process"/>
    <property type="evidence" value="ECO:0007669"/>
    <property type="project" value="UniProtKB-UniRule"/>
</dbReference>
<proteinExistence type="inferred from homology"/>
<keyword evidence="6 11" id="KW-0288">FMN</keyword>
<comment type="function">
    <text evidence="1 11">Catalyzes the conversion of dihydroorotate to orotate with quinone as electron acceptor.</text>
</comment>
<evidence type="ECO:0000313" key="15">
    <source>
        <dbReference type="Proteomes" id="UP000199052"/>
    </source>
</evidence>
<comment type="similarity">
    <text evidence="4 11">Belongs to the dihydroorotate dehydrogenase family. Type 2 subfamily.</text>
</comment>
<dbReference type="PANTHER" id="PTHR48109:SF4">
    <property type="entry name" value="DIHYDROOROTATE DEHYDROGENASE (QUINONE), MITOCHONDRIAL"/>
    <property type="match status" value="1"/>
</dbReference>
<dbReference type="GO" id="GO:0044205">
    <property type="term" value="P:'de novo' UMP biosynthetic process"/>
    <property type="evidence" value="ECO:0007669"/>
    <property type="project" value="UniProtKB-UniRule"/>
</dbReference>
<evidence type="ECO:0000256" key="10">
    <source>
        <dbReference type="ARBA" id="ARBA00048639"/>
    </source>
</evidence>
<keyword evidence="8 11" id="KW-0560">Oxidoreductase</keyword>
<evidence type="ECO:0000256" key="9">
    <source>
        <dbReference type="ARBA" id="ARBA00023136"/>
    </source>
</evidence>
<evidence type="ECO:0000256" key="11">
    <source>
        <dbReference type="HAMAP-Rule" id="MF_00225"/>
    </source>
</evidence>
<evidence type="ECO:0000256" key="1">
    <source>
        <dbReference type="ARBA" id="ARBA00003125"/>
    </source>
</evidence>
<dbReference type="InterPro" id="IPR050074">
    <property type="entry name" value="DHO_dehydrogenase"/>
</dbReference>
<dbReference type="UniPathway" id="UPA00070">
    <property type="reaction ID" value="UER00946"/>
</dbReference>
<evidence type="ECO:0000256" key="6">
    <source>
        <dbReference type="ARBA" id="ARBA00022643"/>
    </source>
</evidence>
<dbReference type="STRING" id="504797.SAMN05421678_107173"/>
<feature type="binding site" evidence="11">
    <location>
        <begin position="362"/>
        <end position="363"/>
    </location>
    <ligand>
        <name>FMN</name>
        <dbReference type="ChEBI" id="CHEBI:58210"/>
    </ligand>
</feature>
<feature type="binding site" evidence="11">
    <location>
        <position position="312"/>
    </location>
    <ligand>
        <name>FMN</name>
        <dbReference type="ChEBI" id="CHEBI:58210"/>
    </ligand>
</feature>
<dbReference type="EMBL" id="FOOI01000007">
    <property type="protein sequence ID" value="SFG63710.1"/>
    <property type="molecule type" value="Genomic_DNA"/>
</dbReference>
<dbReference type="OrthoDB" id="9802377at2"/>
<feature type="binding site" evidence="11">
    <location>
        <begin position="67"/>
        <end position="71"/>
    </location>
    <ligand>
        <name>FMN</name>
        <dbReference type="ChEBI" id="CHEBI:58210"/>
    </ligand>
</feature>
<feature type="binding site" evidence="11">
    <location>
        <position position="174"/>
    </location>
    <ligand>
        <name>FMN</name>
        <dbReference type="ChEBI" id="CHEBI:58210"/>
    </ligand>
</feature>
<accession>A0A1I2TFP5</accession>
<dbReference type="EC" id="1.3.5.2" evidence="11"/>
<protein>
    <recommendedName>
        <fullName evidence="11">Dihydroorotate dehydrogenase (quinone)</fullName>
        <ecNumber evidence="11">1.3.5.2</ecNumber>
    </recommendedName>
    <alternativeName>
        <fullName evidence="11">DHOdehase</fullName>
        <shortName evidence="11">DHOD</shortName>
        <shortName evidence="11">DHODase</shortName>
    </alternativeName>
    <alternativeName>
        <fullName evidence="11">Dihydroorotate oxidase</fullName>
    </alternativeName>
</protein>
<dbReference type="Gene3D" id="3.20.20.70">
    <property type="entry name" value="Aldolase class I"/>
    <property type="match status" value="1"/>
</dbReference>
<dbReference type="InterPro" id="IPR001295">
    <property type="entry name" value="Dihydroorotate_DH_CS"/>
</dbReference>
<feature type="binding site" evidence="11">
    <location>
        <begin position="116"/>
        <end position="120"/>
    </location>
    <ligand>
        <name>substrate</name>
    </ligand>
</feature>
<dbReference type="NCBIfam" id="NF003645">
    <property type="entry name" value="PRK05286.1-2"/>
    <property type="match status" value="1"/>
</dbReference>
<dbReference type="GO" id="GO:0106430">
    <property type="term" value="F:dihydroorotate dehydrogenase (quinone) activity"/>
    <property type="evidence" value="ECO:0007669"/>
    <property type="project" value="UniProtKB-EC"/>
</dbReference>
<dbReference type="InterPro" id="IPR013785">
    <property type="entry name" value="Aldolase_TIM"/>
</dbReference>
<feature type="binding site" evidence="11">
    <location>
        <position position="207"/>
    </location>
    <ligand>
        <name>substrate</name>
    </ligand>
</feature>
<feature type="active site" description="Nucleophile" evidence="11">
    <location>
        <position position="210"/>
    </location>
</feature>
<keyword evidence="11" id="KW-1003">Cell membrane</keyword>
<feature type="binding site" evidence="11">
    <location>
        <position position="286"/>
    </location>
    <ligand>
        <name>FMN</name>
        <dbReference type="ChEBI" id="CHEBI:58210"/>
    </ligand>
</feature>
<dbReference type="PROSITE" id="PS00912">
    <property type="entry name" value="DHODEHASE_2"/>
    <property type="match status" value="1"/>
</dbReference>
<feature type="binding site" evidence="11">
    <location>
        <position position="207"/>
    </location>
    <ligand>
        <name>FMN</name>
        <dbReference type="ChEBI" id="CHEBI:58210"/>
    </ligand>
</feature>
<keyword evidence="7 11" id="KW-0665">Pyrimidine biosynthesis</keyword>
<dbReference type="GO" id="GO:0005886">
    <property type="term" value="C:plasma membrane"/>
    <property type="evidence" value="ECO:0007669"/>
    <property type="project" value="UniProtKB-SubCell"/>
</dbReference>
<dbReference type="HAMAP" id="MF_00225">
    <property type="entry name" value="DHO_dh_type2"/>
    <property type="match status" value="1"/>
</dbReference>
<evidence type="ECO:0000256" key="8">
    <source>
        <dbReference type="ARBA" id="ARBA00023002"/>
    </source>
</evidence>
<dbReference type="NCBIfam" id="TIGR01036">
    <property type="entry name" value="pyrD_sub2"/>
    <property type="match status" value="1"/>
</dbReference>
<dbReference type="Pfam" id="PF01180">
    <property type="entry name" value="DHO_dh"/>
    <property type="match status" value="1"/>
</dbReference>
<evidence type="ECO:0000256" key="3">
    <source>
        <dbReference type="ARBA" id="ARBA00005161"/>
    </source>
</evidence>
<dbReference type="CDD" id="cd04738">
    <property type="entry name" value="DHOD_2_like"/>
    <property type="match status" value="1"/>
</dbReference>
<comment type="pathway">
    <text evidence="3 11">Pyrimidine metabolism; UMP biosynthesis via de novo pathway; orotate from (S)-dihydroorotate (quinone route): step 1/1.</text>
</comment>